<dbReference type="RefSeq" id="WP_271341138.1">
    <property type="nucleotide sequence ID" value="NZ_JAQKAB010000007.1"/>
</dbReference>
<accession>A0ABT4X5B3</accession>
<keyword evidence="1" id="KW-1133">Transmembrane helix</keyword>
<gene>
    <name evidence="2" type="ORF">PJ311_11825</name>
</gene>
<keyword evidence="1" id="KW-0472">Membrane</keyword>
<evidence type="ECO:0000256" key="1">
    <source>
        <dbReference type="SAM" id="Phobius"/>
    </source>
</evidence>
<keyword evidence="3" id="KW-1185">Reference proteome</keyword>
<dbReference type="EMBL" id="JAQKAB010000007">
    <property type="protein sequence ID" value="MDA7027297.1"/>
    <property type="molecule type" value="Genomic_DNA"/>
</dbReference>
<evidence type="ECO:0000313" key="2">
    <source>
        <dbReference type="EMBL" id="MDA7027297.1"/>
    </source>
</evidence>
<dbReference type="GO" id="GO:0032259">
    <property type="term" value="P:methylation"/>
    <property type="evidence" value="ECO:0007669"/>
    <property type="project" value="UniProtKB-KW"/>
</dbReference>
<feature type="transmembrane region" description="Helical" evidence="1">
    <location>
        <begin position="27"/>
        <end position="46"/>
    </location>
</feature>
<keyword evidence="1" id="KW-0812">Transmembrane</keyword>
<dbReference type="Proteomes" id="UP001211894">
    <property type="component" value="Unassembled WGS sequence"/>
</dbReference>
<keyword evidence="2" id="KW-0808">Transferase</keyword>
<dbReference type="GO" id="GO:0008168">
    <property type="term" value="F:methyltransferase activity"/>
    <property type="evidence" value="ECO:0007669"/>
    <property type="project" value="UniProtKB-KW"/>
</dbReference>
<name>A0ABT4X5B3_9BACI</name>
<comment type="caution">
    <text evidence="2">The sequence shown here is derived from an EMBL/GenBank/DDBJ whole genome shotgun (WGS) entry which is preliminary data.</text>
</comment>
<sequence>MFYHQKQIDQLLENIEEEPEGKSNEKIGISFIPVFYISFLLSLFMLFIEYKYFLLVLYAPTVIFTLINPPLFEKKVYRLFACVYLIILVVVTHFWLQV</sequence>
<evidence type="ECO:0000313" key="3">
    <source>
        <dbReference type="Proteomes" id="UP001211894"/>
    </source>
</evidence>
<organism evidence="2 3">
    <name type="scientific">Bacillus changyiensis</name>
    <dbReference type="NCBI Taxonomy" id="3004103"/>
    <lineage>
        <taxon>Bacteria</taxon>
        <taxon>Bacillati</taxon>
        <taxon>Bacillota</taxon>
        <taxon>Bacilli</taxon>
        <taxon>Bacillales</taxon>
        <taxon>Bacillaceae</taxon>
        <taxon>Bacillus</taxon>
    </lineage>
</organism>
<feature type="transmembrane region" description="Helical" evidence="1">
    <location>
        <begin position="76"/>
        <end position="96"/>
    </location>
</feature>
<keyword evidence="2" id="KW-0489">Methyltransferase</keyword>
<reference evidence="2 3" key="1">
    <citation type="submission" date="2023-01" db="EMBL/GenBank/DDBJ databases">
        <title>Bacillus changyiensis sp. nov., isolated from a coastal deposit.</title>
        <authorList>
            <person name="Xiao G."/>
            <person name="Lai Q."/>
            <person name="Hu Z."/>
            <person name="Shao Z."/>
        </authorList>
    </citation>
    <scope>NUCLEOTIDE SEQUENCE [LARGE SCALE GENOMIC DNA]</scope>
    <source>
        <strain evidence="2 3">CLL-7-23</strain>
    </source>
</reference>
<protein>
    <submittedName>
        <fullName evidence="2">Methyltransferase</fullName>
    </submittedName>
</protein>
<proteinExistence type="predicted"/>
<feature type="transmembrane region" description="Helical" evidence="1">
    <location>
        <begin position="52"/>
        <end position="69"/>
    </location>
</feature>